<keyword evidence="2" id="KW-1185">Reference proteome</keyword>
<dbReference type="EMBL" id="KQ998161">
    <property type="protein sequence ID" value="KZV43230.1"/>
    <property type="molecule type" value="Genomic_DNA"/>
</dbReference>
<sequence length="158" mass="17468">MVANDPSREMRVRYCRSPSHPAASYNDVLTPADTLTSLASQNDIVSRPIQKHAKSPTTGFSSRCLLVDFAKRLTRSSTSIACVSYSTHNSDAYVIKSANRFTERSLNSNAYVIHTTTTHAADVMRSTTTSHPKFENLKISRIVTVAISDPKIQPKHSK</sequence>
<dbReference type="Proteomes" id="UP000250235">
    <property type="component" value="Unassembled WGS sequence"/>
</dbReference>
<reference evidence="1 2" key="1">
    <citation type="journal article" date="2015" name="Proc. Natl. Acad. Sci. U.S.A.">
        <title>The resurrection genome of Boea hygrometrica: A blueprint for survival of dehydration.</title>
        <authorList>
            <person name="Xiao L."/>
            <person name="Yang G."/>
            <person name="Zhang L."/>
            <person name="Yang X."/>
            <person name="Zhao S."/>
            <person name="Ji Z."/>
            <person name="Zhou Q."/>
            <person name="Hu M."/>
            <person name="Wang Y."/>
            <person name="Chen M."/>
            <person name="Xu Y."/>
            <person name="Jin H."/>
            <person name="Xiao X."/>
            <person name="Hu G."/>
            <person name="Bao F."/>
            <person name="Hu Y."/>
            <person name="Wan P."/>
            <person name="Li L."/>
            <person name="Deng X."/>
            <person name="Kuang T."/>
            <person name="Xiang C."/>
            <person name="Zhu J.K."/>
            <person name="Oliver M.J."/>
            <person name="He Y."/>
        </authorList>
    </citation>
    <scope>NUCLEOTIDE SEQUENCE [LARGE SCALE GENOMIC DNA]</scope>
    <source>
        <strain evidence="2">cv. XS01</strain>
    </source>
</reference>
<protein>
    <submittedName>
        <fullName evidence="1">Uncharacterized protein</fullName>
    </submittedName>
</protein>
<name>A0A2Z7CEZ7_9LAMI</name>
<organism evidence="1 2">
    <name type="scientific">Dorcoceras hygrometricum</name>
    <dbReference type="NCBI Taxonomy" id="472368"/>
    <lineage>
        <taxon>Eukaryota</taxon>
        <taxon>Viridiplantae</taxon>
        <taxon>Streptophyta</taxon>
        <taxon>Embryophyta</taxon>
        <taxon>Tracheophyta</taxon>
        <taxon>Spermatophyta</taxon>
        <taxon>Magnoliopsida</taxon>
        <taxon>eudicotyledons</taxon>
        <taxon>Gunneridae</taxon>
        <taxon>Pentapetalae</taxon>
        <taxon>asterids</taxon>
        <taxon>lamiids</taxon>
        <taxon>Lamiales</taxon>
        <taxon>Gesneriaceae</taxon>
        <taxon>Didymocarpoideae</taxon>
        <taxon>Trichosporeae</taxon>
        <taxon>Loxocarpinae</taxon>
        <taxon>Dorcoceras</taxon>
    </lineage>
</organism>
<dbReference type="AlphaFoldDB" id="A0A2Z7CEZ7"/>
<evidence type="ECO:0000313" key="1">
    <source>
        <dbReference type="EMBL" id="KZV43230.1"/>
    </source>
</evidence>
<gene>
    <name evidence="1" type="ORF">F511_38957</name>
</gene>
<accession>A0A2Z7CEZ7</accession>
<proteinExistence type="predicted"/>
<evidence type="ECO:0000313" key="2">
    <source>
        <dbReference type="Proteomes" id="UP000250235"/>
    </source>
</evidence>